<keyword evidence="2" id="KW-1185">Reference proteome</keyword>
<reference evidence="1 2" key="1">
    <citation type="submission" date="2021-06" db="EMBL/GenBank/DDBJ databases">
        <title>Caerostris darwini draft genome.</title>
        <authorList>
            <person name="Kono N."/>
            <person name="Arakawa K."/>
        </authorList>
    </citation>
    <scope>NUCLEOTIDE SEQUENCE [LARGE SCALE GENOMIC DNA]</scope>
</reference>
<comment type="caution">
    <text evidence="1">The sequence shown here is derived from an EMBL/GenBank/DDBJ whole genome shotgun (WGS) entry which is preliminary data.</text>
</comment>
<evidence type="ECO:0000313" key="1">
    <source>
        <dbReference type="EMBL" id="GIY48457.1"/>
    </source>
</evidence>
<dbReference type="EMBL" id="BPLQ01010113">
    <property type="protein sequence ID" value="GIY48457.1"/>
    <property type="molecule type" value="Genomic_DNA"/>
</dbReference>
<dbReference type="AlphaFoldDB" id="A0AAV4TT20"/>
<organism evidence="1 2">
    <name type="scientific">Caerostris darwini</name>
    <dbReference type="NCBI Taxonomy" id="1538125"/>
    <lineage>
        <taxon>Eukaryota</taxon>
        <taxon>Metazoa</taxon>
        <taxon>Ecdysozoa</taxon>
        <taxon>Arthropoda</taxon>
        <taxon>Chelicerata</taxon>
        <taxon>Arachnida</taxon>
        <taxon>Araneae</taxon>
        <taxon>Araneomorphae</taxon>
        <taxon>Entelegynae</taxon>
        <taxon>Araneoidea</taxon>
        <taxon>Araneidae</taxon>
        <taxon>Caerostris</taxon>
    </lineage>
</organism>
<gene>
    <name evidence="1" type="ORF">CDAR_428681</name>
</gene>
<sequence>MRVIHFNLRSYMCFRNKRPLYAFFHSAEGLPAQQLAGQSFSSTPFFCALSYPIHSPGNERGEITRCASAIELTTACSYHPILISGRDKHPPASILRLSESFGIECL</sequence>
<accession>A0AAV4TT20</accession>
<proteinExistence type="predicted"/>
<evidence type="ECO:0000313" key="2">
    <source>
        <dbReference type="Proteomes" id="UP001054837"/>
    </source>
</evidence>
<dbReference type="Proteomes" id="UP001054837">
    <property type="component" value="Unassembled WGS sequence"/>
</dbReference>
<protein>
    <submittedName>
        <fullName evidence="1">Uncharacterized protein</fullName>
    </submittedName>
</protein>
<name>A0AAV4TT20_9ARAC</name>